<proteinExistence type="predicted"/>
<evidence type="ECO:0000313" key="1">
    <source>
        <dbReference type="EMBL" id="EKC47063.1"/>
    </source>
</evidence>
<protein>
    <recommendedName>
        <fullName evidence="2">Class I SAM-dependent methyltransferase</fullName>
    </recommendedName>
</protein>
<dbReference type="InterPro" id="IPR029063">
    <property type="entry name" value="SAM-dependent_MTases_sf"/>
</dbReference>
<dbReference type="AlphaFoldDB" id="K1RP27"/>
<sequence length="216" mass="24892">EMQECQEKERVLKLYKELKENIPATITILRNKYADVEIISKGEFKALPVVLEEISPLDKTMKDVLFSLYKMSLQITGTDSSVLEIGSRMRSNTKRYMDVLGNGGEFYYLDESSEYIDKALEIAGDVNRLKSITYDFKEPYLYIGELRHKMDIIVADNTLHRSYDIELTLSNFKEMLKSGGILLFKEYTIPNRLILNSVALLEKGFSMIQDLRKGTC</sequence>
<evidence type="ECO:0008006" key="2">
    <source>
        <dbReference type="Google" id="ProtNLM"/>
    </source>
</evidence>
<dbReference type="SUPFAM" id="SSF53335">
    <property type="entry name" value="S-adenosyl-L-methionine-dependent methyltransferases"/>
    <property type="match status" value="1"/>
</dbReference>
<name>K1RP27_9ZZZZ</name>
<comment type="caution">
    <text evidence="1">The sequence shown here is derived from an EMBL/GenBank/DDBJ whole genome shotgun (WGS) entry which is preliminary data.</text>
</comment>
<dbReference type="EMBL" id="AJWY01013448">
    <property type="protein sequence ID" value="EKC47063.1"/>
    <property type="molecule type" value="Genomic_DNA"/>
</dbReference>
<gene>
    <name evidence="1" type="ORF">LEA_19566</name>
</gene>
<organism evidence="1">
    <name type="scientific">human gut metagenome</name>
    <dbReference type="NCBI Taxonomy" id="408170"/>
    <lineage>
        <taxon>unclassified sequences</taxon>
        <taxon>metagenomes</taxon>
        <taxon>organismal metagenomes</taxon>
    </lineage>
</organism>
<reference evidence="1" key="1">
    <citation type="journal article" date="2013" name="Environ. Microbiol.">
        <title>Microbiota from the distal guts of lean and obese adolescents exhibit partial functional redundancy besides clear differences in community structure.</title>
        <authorList>
            <person name="Ferrer M."/>
            <person name="Ruiz A."/>
            <person name="Lanza F."/>
            <person name="Haange S.B."/>
            <person name="Oberbach A."/>
            <person name="Till H."/>
            <person name="Bargiela R."/>
            <person name="Campoy C."/>
            <person name="Segura M.T."/>
            <person name="Richter M."/>
            <person name="von Bergen M."/>
            <person name="Seifert J."/>
            <person name="Suarez A."/>
        </authorList>
    </citation>
    <scope>NUCLEOTIDE SEQUENCE</scope>
</reference>
<feature type="non-terminal residue" evidence="1">
    <location>
        <position position="216"/>
    </location>
</feature>
<dbReference type="CDD" id="cd02440">
    <property type="entry name" value="AdoMet_MTases"/>
    <property type="match status" value="1"/>
</dbReference>
<accession>K1RP27</accession>
<feature type="non-terminal residue" evidence="1">
    <location>
        <position position="1"/>
    </location>
</feature>
<dbReference type="Gene3D" id="3.40.50.150">
    <property type="entry name" value="Vaccinia Virus protein VP39"/>
    <property type="match status" value="1"/>
</dbReference>